<dbReference type="AlphaFoldDB" id="A0A1G9M102"/>
<dbReference type="EMBL" id="FNGI01000006">
    <property type="protein sequence ID" value="SDL67929.1"/>
    <property type="molecule type" value="Genomic_DNA"/>
</dbReference>
<evidence type="ECO:0000259" key="2">
    <source>
        <dbReference type="Pfam" id="PF10047"/>
    </source>
</evidence>
<evidence type="ECO:0000313" key="4">
    <source>
        <dbReference type="Proteomes" id="UP000198654"/>
    </source>
</evidence>
<name>A0A1G9M102_9GAMM</name>
<dbReference type="OrthoDB" id="8451054at2"/>
<gene>
    <name evidence="3" type="ORF">SAMN05661010_02252</name>
</gene>
<organism evidence="3 4">
    <name type="scientific">Modicisalibacter muralis</name>
    <dbReference type="NCBI Taxonomy" id="119000"/>
    <lineage>
        <taxon>Bacteria</taxon>
        <taxon>Pseudomonadati</taxon>
        <taxon>Pseudomonadota</taxon>
        <taxon>Gammaproteobacteria</taxon>
        <taxon>Oceanospirillales</taxon>
        <taxon>Halomonadaceae</taxon>
        <taxon>Modicisalibacter</taxon>
    </lineage>
</organism>
<dbReference type="Pfam" id="PF10047">
    <property type="entry name" value="DUF2281"/>
    <property type="match status" value="1"/>
</dbReference>
<protein>
    <recommendedName>
        <fullName evidence="2">DUF2281 domain-containing protein</fullName>
    </recommendedName>
</protein>
<feature type="domain" description="DUF2281" evidence="2">
    <location>
        <begin position="6"/>
        <end position="60"/>
    </location>
</feature>
<evidence type="ECO:0000313" key="3">
    <source>
        <dbReference type="EMBL" id="SDL67929.1"/>
    </source>
</evidence>
<keyword evidence="4" id="KW-1185">Reference proteome</keyword>
<evidence type="ECO:0000256" key="1">
    <source>
        <dbReference type="SAM" id="MobiDB-lite"/>
    </source>
</evidence>
<dbReference type="STRING" id="119000.SAMN05661010_02252"/>
<dbReference type="InterPro" id="IPR018739">
    <property type="entry name" value="DUF2281"/>
</dbReference>
<sequence length="67" mass="7761">MSTAEKIAKKVSQFPESLQQEILDFVLFLEQKIEKSESGNLSQAQETSMKNIWTNDDDETWNDVPIR</sequence>
<proteinExistence type="predicted"/>
<feature type="region of interest" description="Disordered" evidence="1">
    <location>
        <begin position="35"/>
        <end position="67"/>
    </location>
</feature>
<dbReference type="RefSeq" id="WP_089728575.1">
    <property type="nucleotide sequence ID" value="NZ_FNGI01000006.1"/>
</dbReference>
<accession>A0A1G9M102</accession>
<dbReference type="Proteomes" id="UP000198654">
    <property type="component" value="Unassembled WGS sequence"/>
</dbReference>
<reference evidence="3 4" key="1">
    <citation type="submission" date="2016-10" db="EMBL/GenBank/DDBJ databases">
        <authorList>
            <person name="de Groot N.N."/>
        </authorList>
    </citation>
    <scope>NUCLEOTIDE SEQUENCE [LARGE SCALE GENOMIC DNA]</scope>
    <source>
        <strain evidence="3 4">DSM 14789</strain>
    </source>
</reference>
<feature type="compositionally biased region" description="Polar residues" evidence="1">
    <location>
        <begin position="38"/>
        <end position="54"/>
    </location>
</feature>